<dbReference type="EMBL" id="NOJY02000015">
    <property type="protein sequence ID" value="RDY27192.1"/>
    <property type="molecule type" value="Genomic_DNA"/>
</dbReference>
<organism evidence="2 3">
    <name type="scientific">Romboutsia weinsteinii</name>
    <dbReference type="NCBI Taxonomy" id="2020949"/>
    <lineage>
        <taxon>Bacteria</taxon>
        <taxon>Bacillati</taxon>
        <taxon>Bacillota</taxon>
        <taxon>Clostridia</taxon>
        <taxon>Peptostreptococcales</taxon>
        <taxon>Peptostreptococcaceae</taxon>
        <taxon>Romboutsia</taxon>
    </lineage>
</organism>
<feature type="transmembrane region" description="Helical" evidence="1">
    <location>
        <begin position="95"/>
        <end position="116"/>
    </location>
</feature>
<keyword evidence="1" id="KW-0472">Membrane</keyword>
<name>A0A371J322_9FIRM</name>
<feature type="transmembrane region" description="Helical" evidence="1">
    <location>
        <begin position="266"/>
        <end position="293"/>
    </location>
</feature>
<dbReference type="PANTHER" id="PTHR37814:SF1">
    <property type="entry name" value="MEMBRANE PROTEIN"/>
    <property type="match status" value="1"/>
</dbReference>
<keyword evidence="1" id="KW-1133">Transmembrane helix</keyword>
<sequence length="356" mass="38243">MSKKSNFSEVIKFAGTYVSVCIGSGFATGQEIMQFFSAYGIISIVANLICMVILAYCGASLLEIGKSVKLRSTNDIFSYLCGDIIGNFFKAFMPIFFFCSFVVMVSGAGAAINQYYGISKSLGSLILIILALISIILGMNKIIDILGNIGPMIIIISVGIGIVTVARNLDTFYNANEIIESLNLTKAVSKWWMSPLIYSGLNIIVVTPFLVGVGKTASNKKNCIWGGVLGGLVFMIAGMVLNMGLISDIQNVYIKEIPTLYMADNISKIIGIMFSLMLIAGIYTTAVPLLWSVCSSFAKEKTTKFNLIALGCSVVGFIGGRLPFASLVNLIYPLSGALGVIIIVGIVLRRLNILVD</sequence>
<dbReference type="AlphaFoldDB" id="A0A371J322"/>
<evidence type="ECO:0000313" key="3">
    <source>
        <dbReference type="Proteomes" id="UP000215694"/>
    </source>
</evidence>
<dbReference type="OrthoDB" id="4424890at2"/>
<feature type="transmembrane region" description="Helical" evidence="1">
    <location>
        <begin position="39"/>
        <end position="62"/>
    </location>
</feature>
<keyword evidence="1" id="KW-0812">Transmembrane</keyword>
<feature type="transmembrane region" description="Helical" evidence="1">
    <location>
        <begin position="330"/>
        <end position="348"/>
    </location>
</feature>
<feature type="transmembrane region" description="Helical" evidence="1">
    <location>
        <begin position="146"/>
        <end position="166"/>
    </location>
</feature>
<feature type="transmembrane region" description="Helical" evidence="1">
    <location>
        <begin position="191"/>
        <end position="211"/>
    </location>
</feature>
<dbReference type="InterPro" id="IPR038728">
    <property type="entry name" value="YkvI-like"/>
</dbReference>
<accession>A0A371J322</accession>
<evidence type="ECO:0000313" key="2">
    <source>
        <dbReference type="EMBL" id="RDY27192.1"/>
    </source>
</evidence>
<feature type="transmembrane region" description="Helical" evidence="1">
    <location>
        <begin position="122"/>
        <end position="139"/>
    </location>
</feature>
<dbReference type="PANTHER" id="PTHR37814">
    <property type="entry name" value="CONSERVED MEMBRANE PROTEIN"/>
    <property type="match status" value="1"/>
</dbReference>
<gene>
    <name evidence="2" type="ORF">CHL78_010375</name>
</gene>
<evidence type="ECO:0008006" key="4">
    <source>
        <dbReference type="Google" id="ProtNLM"/>
    </source>
</evidence>
<comment type="caution">
    <text evidence="2">The sequence shown here is derived from an EMBL/GenBank/DDBJ whole genome shotgun (WGS) entry which is preliminary data.</text>
</comment>
<evidence type="ECO:0000256" key="1">
    <source>
        <dbReference type="SAM" id="Phobius"/>
    </source>
</evidence>
<reference evidence="2 3" key="1">
    <citation type="journal article" date="2017" name="Genome Announc.">
        <title>Draft Genome Sequence of Romboutsia weinsteinii sp. nov. Strain CCRI-19649(T) Isolated from Surface Water.</title>
        <authorList>
            <person name="Maheux A.F."/>
            <person name="Boudreau D.K."/>
            <person name="Berube E."/>
            <person name="Boissinot M."/>
            <person name="Cantin P."/>
            <person name="Raymond F."/>
            <person name="Corbeil J."/>
            <person name="Omar R.F."/>
            <person name="Bergeron M.G."/>
        </authorList>
    </citation>
    <scope>NUCLEOTIDE SEQUENCE [LARGE SCALE GENOMIC DNA]</scope>
    <source>
        <strain evidence="2 3">CCRI-19649</strain>
    </source>
</reference>
<feature type="transmembrane region" description="Helical" evidence="1">
    <location>
        <begin position="305"/>
        <end position="324"/>
    </location>
</feature>
<dbReference type="RefSeq" id="WP_094369052.1">
    <property type="nucleotide sequence ID" value="NZ_NOJY02000015.1"/>
</dbReference>
<feature type="transmembrane region" description="Helical" evidence="1">
    <location>
        <begin position="223"/>
        <end position="246"/>
    </location>
</feature>
<protein>
    <recommendedName>
        <fullName evidence="4">Transporter</fullName>
    </recommendedName>
</protein>
<keyword evidence="3" id="KW-1185">Reference proteome</keyword>
<proteinExistence type="predicted"/>
<dbReference type="Proteomes" id="UP000215694">
    <property type="component" value="Unassembled WGS sequence"/>
</dbReference>